<evidence type="ECO:0000313" key="2">
    <source>
        <dbReference type="Proteomes" id="UP000001025"/>
    </source>
</evidence>
<evidence type="ECO:0000313" key="1">
    <source>
        <dbReference type="EMBL" id="CAD77063.1"/>
    </source>
</evidence>
<dbReference type="HOGENOM" id="CLU_996257_0_0_0"/>
<protein>
    <submittedName>
        <fullName evidence="1">Uncharacterized protein</fullName>
    </submittedName>
</protein>
<dbReference type="Proteomes" id="UP000001025">
    <property type="component" value="Chromosome"/>
</dbReference>
<gene>
    <name evidence="1" type="ordered locus">RB10920</name>
</gene>
<dbReference type="AlphaFoldDB" id="Q7UK18"/>
<reference evidence="1 2" key="1">
    <citation type="journal article" date="2003" name="Proc. Natl. Acad. Sci. U.S.A.">
        <title>Complete genome sequence of the marine planctomycete Pirellula sp. strain 1.</title>
        <authorList>
            <person name="Gloeckner F.O."/>
            <person name="Kube M."/>
            <person name="Bauer M."/>
            <person name="Teeling H."/>
            <person name="Lombardot T."/>
            <person name="Ludwig W."/>
            <person name="Gade D."/>
            <person name="Beck A."/>
            <person name="Borzym K."/>
            <person name="Heitmann K."/>
            <person name="Rabus R."/>
            <person name="Schlesner H."/>
            <person name="Amann R."/>
            <person name="Reinhardt R."/>
        </authorList>
    </citation>
    <scope>NUCLEOTIDE SEQUENCE [LARGE SCALE GENOMIC DNA]</scope>
    <source>
        <strain evidence="2">DSM 10527 / NCIMB 13988 / SH1</strain>
    </source>
</reference>
<dbReference type="InParanoid" id="Q7UK18"/>
<keyword evidence="2" id="KW-1185">Reference proteome</keyword>
<sequence>MHGAKPQVRIDTRQSSVMTLDDHRRAANQNVQSVFSEVLANFGREAYASAEPVAADTPLDSQIQQSWTNWYQVEQLGRYRDQEDAALLGQTYAGVMSKAYDEGGYATPKAFLRGLPPEELETVQTIHGLADPIQVNSLSEEGALNLLVPPAAQVDLNRDGITQSGIANGIRFPDSTTSPDVTQAWEEATAGMSWGERAIYELRMKLPVLTANFIVDGEGQITGQREPGDPDWVNPMTDPEYSYVDETKRWINYLDYFKYQIDPDQYAKDRSFFESLQQKLIEHGAP</sequence>
<dbReference type="STRING" id="243090.RB10920"/>
<dbReference type="KEGG" id="rba:RB10920"/>
<dbReference type="OrthoDB" id="291863at2"/>
<dbReference type="eggNOG" id="ENOG502ZMET">
    <property type="taxonomic scope" value="Bacteria"/>
</dbReference>
<proteinExistence type="predicted"/>
<accession>Q7UK18</accession>
<organism evidence="1 2">
    <name type="scientific">Rhodopirellula baltica (strain DSM 10527 / NCIMB 13988 / SH1)</name>
    <dbReference type="NCBI Taxonomy" id="243090"/>
    <lineage>
        <taxon>Bacteria</taxon>
        <taxon>Pseudomonadati</taxon>
        <taxon>Planctomycetota</taxon>
        <taxon>Planctomycetia</taxon>
        <taxon>Pirellulales</taxon>
        <taxon>Pirellulaceae</taxon>
        <taxon>Rhodopirellula</taxon>
    </lineage>
</organism>
<dbReference type="PATRIC" id="fig|243090.15.peg.5272"/>
<name>Q7UK18_RHOBA</name>
<dbReference type="EnsemblBacteria" id="CAD77063">
    <property type="protein sequence ID" value="CAD77063"/>
    <property type="gene ID" value="RB10920"/>
</dbReference>
<dbReference type="EMBL" id="BX294152">
    <property type="protein sequence ID" value="CAD77063.1"/>
    <property type="molecule type" value="Genomic_DNA"/>
</dbReference>